<feature type="domain" description="Fe2OG dioxygenase" evidence="3">
    <location>
        <begin position="176"/>
        <end position="279"/>
    </location>
</feature>
<dbReference type="PROSITE" id="PS51471">
    <property type="entry name" value="FE2OG_OXY"/>
    <property type="match status" value="1"/>
</dbReference>
<accession>E0UMS6</accession>
<name>E0UMS6_GLOV7</name>
<dbReference type="HOGENOM" id="CLU_010119_6_1_3"/>
<dbReference type="GO" id="GO:0016491">
    <property type="term" value="F:oxidoreductase activity"/>
    <property type="evidence" value="ECO:0007669"/>
    <property type="project" value="UniProtKB-KW"/>
</dbReference>
<reference evidence="5" key="1">
    <citation type="journal article" date="2011" name="MBio">
        <title>Novel metabolic attributes of the genus Cyanothece, comprising a group of unicellular nitrogen-fixing Cyanobacteria.</title>
        <authorList>
            <person name="Bandyopadhyay A."/>
            <person name="Elvitigala T."/>
            <person name="Welsh E."/>
            <person name="Stockel J."/>
            <person name="Liberton M."/>
            <person name="Min H."/>
            <person name="Sherman L.A."/>
            <person name="Pakrasi H.B."/>
        </authorList>
    </citation>
    <scope>NUCLEOTIDE SEQUENCE [LARGE SCALE GENOMIC DNA]</scope>
    <source>
        <strain evidence="5">PCC 7822</strain>
        <plasmid evidence="5">Cy782202</plasmid>
    </source>
</reference>
<dbReference type="AlphaFoldDB" id="E0UMS6"/>
<dbReference type="GO" id="GO:0046872">
    <property type="term" value="F:metal ion binding"/>
    <property type="evidence" value="ECO:0007669"/>
    <property type="project" value="UniProtKB-KW"/>
</dbReference>
<dbReference type="RefSeq" id="WP_013335002.1">
    <property type="nucleotide sequence ID" value="NC_014534.1"/>
</dbReference>
<evidence type="ECO:0000256" key="2">
    <source>
        <dbReference type="RuleBase" id="RU003682"/>
    </source>
</evidence>
<dbReference type="InterPro" id="IPR027443">
    <property type="entry name" value="IPNS-like_sf"/>
</dbReference>
<comment type="pathway">
    <text evidence="1">Antibiotic biosynthesis.</text>
</comment>
<keyword evidence="5" id="KW-1185">Reference proteome</keyword>
<geneLocation type="plasmid" evidence="4 5">
    <name>Cy782202</name>
</geneLocation>
<proteinExistence type="inferred from homology"/>
<dbReference type="PANTHER" id="PTHR47990">
    <property type="entry name" value="2-OXOGLUTARATE (2OG) AND FE(II)-DEPENDENT OXYGENASE SUPERFAMILY PROTEIN-RELATED"/>
    <property type="match status" value="1"/>
</dbReference>
<dbReference type="KEGG" id="cyj:Cyan7822_6477"/>
<organism evidence="4 5">
    <name type="scientific">Gloeothece verrucosa (strain PCC 7822)</name>
    <name type="common">Cyanothece sp. (strain PCC 7822)</name>
    <dbReference type="NCBI Taxonomy" id="497965"/>
    <lineage>
        <taxon>Bacteria</taxon>
        <taxon>Bacillati</taxon>
        <taxon>Cyanobacteriota</taxon>
        <taxon>Cyanophyceae</taxon>
        <taxon>Oscillatoriophycideae</taxon>
        <taxon>Chroococcales</taxon>
        <taxon>Aphanothecaceae</taxon>
        <taxon>Gloeothece</taxon>
        <taxon>Gloeothece verrucosa</taxon>
    </lineage>
</organism>
<protein>
    <submittedName>
        <fullName evidence="4">2OG-Fe(II) oxygenase</fullName>
    </submittedName>
</protein>
<keyword evidence="2" id="KW-0479">Metal-binding</keyword>
<dbReference type="InterPro" id="IPR005123">
    <property type="entry name" value="Oxoglu/Fe-dep_dioxygenase_dom"/>
</dbReference>
<dbReference type="SUPFAM" id="SSF51197">
    <property type="entry name" value="Clavaminate synthase-like"/>
    <property type="match status" value="1"/>
</dbReference>
<dbReference type="InterPro" id="IPR044861">
    <property type="entry name" value="IPNS-like_FE2OG_OXY"/>
</dbReference>
<dbReference type="InterPro" id="IPR050231">
    <property type="entry name" value="Iron_ascorbate_oxido_reductase"/>
</dbReference>
<comment type="similarity">
    <text evidence="2">Belongs to the iron/ascorbate-dependent oxidoreductase family.</text>
</comment>
<sequence length="333" mass="37480">MTCWLDAQSLQLPIIDISPLAGRQGDCTTVVKQLEQACRETGFFYIVGHGIDEKLQQRLEDLSRQFFAQDLATKMQIRMALAGRAWRGYFPVGGELTSGKPDRKEGVYFGSELDADDPRVKANLLLHGKNLFPPLPDFGETVLEYLSVMTGLGHTIMEGIALSLELESSYFYDRYTANPLILFRIFNYPPDEDPHSESWGVGEHTDYGLLTILKQDDSGGLQVKTGGGWISAPPVANSFVCNIGDMLDRLTGGFYRSTPHRVRNPSPSDRLSFPFFFDPNFDAQIQPIPTRQIIQDDLYERWDKASVHQLQGTYGDYILSKVAKVFPDLRQTI</sequence>
<dbReference type="OrthoDB" id="21825at2"/>
<dbReference type="Proteomes" id="UP000008206">
    <property type="component" value="Plasmid Cy782202"/>
</dbReference>
<dbReference type="PRINTS" id="PR00682">
    <property type="entry name" value="IPNSYNTHASE"/>
</dbReference>
<keyword evidence="4" id="KW-0614">Plasmid</keyword>
<evidence type="ECO:0000259" key="3">
    <source>
        <dbReference type="PROSITE" id="PS51471"/>
    </source>
</evidence>
<dbReference type="Pfam" id="PF03171">
    <property type="entry name" value="2OG-FeII_Oxy"/>
    <property type="match status" value="1"/>
</dbReference>
<gene>
    <name evidence="4" type="ordered locus">Cyan7822_6477</name>
</gene>
<dbReference type="Pfam" id="PF14226">
    <property type="entry name" value="DIOX_N"/>
    <property type="match status" value="1"/>
</dbReference>
<dbReference type="EMBL" id="CP002200">
    <property type="protein sequence ID" value="ADN18256.1"/>
    <property type="molecule type" value="Genomic_DNA"/>
</dbReference>
<keyword evidence="2" id="KW-0560">Oxidoreductase</keyword>
<evidence type="ECO:0000313" key="4">
    <source>
        <dbReference type="EMBL" id="ADN18256.1"/>
    </source>
</evidence>
<evidence type="ECO:0000313" key="5">
    <source>
        <dbReference type="Proteomes" id="UP000008206"/>
    </source>
</evidence>
<evidence type="ECO:0000256" key="1">
    <source>
        <dbReference type="ARBA" id="ARBA00004792"/>
    </source>
</evidence>
<dbReference type="Gene3D" id="2.60.120.330">
    <property type="entry name" value="B-lactam Antibiotic, Isopenicillin N Synthase, Chain"/>
    <property type="match status" value="1"/>
</dbReference>
<dbReference type="InterPro" id="IPR026992">
    <property type="entry name" value="DIOX_N"/>
</dbReference>
<keyword evidence="2" id="KW-0408">Iron</keyword>